<comment type="caution">
    <text evidence="2">The sequence shown here is derived from an EMBL/GenBank/DDBJ whole genome shotgun (WGS) entry which is preliminary data.</text>
</comment>
<evidence type="ECO:0000313" key="2">
    <source>
        <dbReference type="EMBL" id="KAD6119558.1"/>
    </source>
</evidence>
<dbReference type="PANTHER" id="PTHR36066:SF2">
    <property type="entry name" value="TRANSCRIPTION FACTOR BHLH145"/>
    <property type="match status" value="1"/>
</dbReference>
<name>A0A5N6PCR2_9ASTR</name>
<feature type="region of interest" description="Disordered" evidence="1">
    <location>
        <begin position="1"/>
        <end position="24"/>
    </location>
</feature>
<dbReference type="PANTHER" id="PTHR36066">
    <property type="entry name" value="TRANSCRIPTION FACTOR BHLH145"/>
    <property type="match status" value="1"/>
</dbReference>
<gene>
    <name evidence="2" type="ORF">E3N88_10829</name>
</gene>
<protein>
    <recommendedName>
        <fullName evidence="4">BHLH domain-containing protein</fullName>
    </recommendedName>
</protein>
<evidence type="ECO:0000313" key="3">
    <source>
        <dbReference type="Proteomes" id="UP000326396"/>
    </source>
</evidence>
<sequence>MQRRDVIGEERSSSSSKAVGVEMSSSKRIGAGQTRFRAFKHENGIDGSATMIVKVIACFQPLQDCQVIVMDKDFESRLLNQKTDPNLFNNPFYCDYMHNNPSLVNMFSHDATFEATQPKQHSSWFSCLSGYHQGEAFTPMVNCIEKTQLLRPQASHCGAQKKFLVFDQSNNRTTMVYTTPTIKYNLMRKDISIIDKPKDTRCSNPFLDDEINEANEMREDTEELNALLYSDDDDYDDDDDDDDEDELSTGHSPDLKMGFGDHDVEEVASSTSFLKRRKLDTGGYDRISPEDTSSSGKYVETGIFDVELGSFRASKMDKVRETINIVQNLIPGGKRSRDAMVILDEAIDYLRILKVKAKALGLDSL</sequence>
<feature type="compositionally biased region" description="Basic and acidic residues" evidence="1">
    <location>
        <begin position="1"/>
        <end position="12"/>
    </location>
</feature>
<accession>A0A5N6PCR2</accession>
<dbReference type="Proteomes" id="UP000326396">
    <property type="component" value="Linkage Group LG13"/>
</dbReference>
<feature type="compositionally biased region" description="Acidic residues" evidence="1">
    <location>
        <begin position="230"/>
        <end position="247"/>
    </location>
</feature>
<organism evidence="2 3">
    <name type="scientific">Mikania micrantha</name>
    <name type="common">bitter vine</name>
    <dbReference type="NCBI Taxonomy" id="192012"/>
    <lineage>
        <taxon>Eukaryota</taxon>
        <taxon>Viridiplantae</taxon>
        <taxon>Streptophyta</taxon>
        <taxon>Embryophyta</taxon>
        <taxon>Tracheophyta</taxon>
        <taxon>Spermatophyta</taxon>
        <taxon>Magnoliopsida</taxon>
        <taxon>eudicotyledons</taxon>
        <taxon>Gunneridae</taxon>
        <taxon>Pentapetalae</taxon>
        <taxon>asterids</taxon>
        <taxon>campanulids</taxon>
        <taxon>Asterales</taxon>
        <taxon>Asteraceae</taxon>
        <taxon>Asteroideae</taxon>
        <taxon>Heliantheae alliance</taxon>
        <taxon>Eupatorieae</taxon>
        <taxon>Mikania</taxon>
    </lineage>
</organism>
<dbReference type="OrthoDB" id="777433at2759"/>
<feature type="compositionally biased region" description="Polar residues" evidence="1">
    <location>
        <begin position="13"/>
        <end position="24"/>
    </location>
</feature>
<dbReference type="InterPro" id="IPR037546">
    <property type="entry name" value="SAC51-like"/>
</dbReference>
<keyword evidence="3" id="KW-1185">Reference proteome</keyword>
<feature type="region of interest" description="Disordered" evidence="1">
    <location>
        <begin position="230"/>
        <end position="260"/>
    </location>
</feature>
<dbReference type="AlphaFoldDB" id="A0A5N6PCR2"/>
<proteinExistence type="predicted"/>
<evidence type="ECO:0008006" key="4">
    <source>
        <dbReference type="Google" id="ProtNLM"/>
    </source>
</evidence>
<reference evidence="2 3" key="1">
    <citation type="submission" date="2019-05" db="EMBL/GenBank/DDBJ databases">
        <title>Mikania micrantha, genome provides insights into the molecular mechanism of rapid growth.</title>
        <authorList>
            <person name="Liu B."/>
        </authorList>
    </citation>
    <scope>NUCLEOTIDE SEQUENCE [LARGE SCALE GENOMIC DNA]</scope>
    <source>
        <strain evidence="2">NLD-2019</strain>
        <tissue evidence="2">Leaf</tissue>
    </source>
</reference>
<dbReference type="EMBL" id="SZYD01000005">
    <property type="protein sequence ID" value="KAD6119558.1"/>
    <property type="molecule type" value="Genomic_DNA"/>
</dbReference>
<evidence type="ECO:0000256" key="1">
    <source>
        <dbReference type="SAM" id="MobiDB-lite"/>
    </source>
</evidence>